<dbReference type="RefSeq" id="WP_042455067.1">
    <property type="nucleotide sequence ID" value="NZ_BBPN01000036.1"/>
</dbReference>
<dbReference type="InterPro" id="IPR019646">
    <property type="entry name" value="Aminoglyc_AdlTrfase"/>
</dbReference>
<sequence>MRVEDVLALYTDLDAAGVPVRIDGGWCVDALLGRETRPHPDLDLAVPREHVSALVALLSTQGFAPRGEVGATESNFVLDDGRGRAVDVHVFAFDADGAHVWGVAYPAASLTGTGVLAGQEVRCIAPEWMFRFKTAYPPAPKDRGDVRALAERFGYEIPQSHR</sequence>
<keyword evidence="2" id="KW-1185">Reference proteome</keyword>
<dbReference type="Proteomes" id="UP000183015">
    <property type="component" value="Unassembled WGS sequence"/>
</dbReference>
<evidence type="ECO:0000313" key="1">
    <source>
        <dbReference type="EMBL" id="SEL86726.1"/>
    </source>
</evidence>
<protein>
    <submittedName>
        <fullName evidence="1">Lincosamide nucleotidyltransferase A/C/D/E</fullName>
    </submittedName>
</protein>
<dbReference type="Pfam" id="PF10706">
    <property type="entry name" value="Aminoglyc_resit"/>
    <property type="match status" value="1"/>
</dbReference>
<dbReference type="AlphaFoldDB" id="A0A1H7TQU3"/>
<dbReference type="GO" id="GO:0016740">
    <property type="term" value="F:transferase activity"/>
    <property type="evidence" value="ECO:0007669"/>
    <property type="project" value="UniProtKB-KW"/>
</dbReference>
<proteinExistence type="predicted"/>
<dbReference type="OrthoDB" id="9800567at2"/>
<organism evidence="1 2">
    <name type="scientific">Streptacidiphilus jiangxiensis</name>
    <dbReference type="NCBI Taxonomy" id="235985"/>
    <lineage>
        <taxon>Bacteria</taxon>
        <taxon>Bacillati</taxon>
        <taxon>Actinomycetota</taxon>
        <taxon>Actinomycetes</taxon>
        <taxon>Kitasatosporales</taxon>
        <taxon>Streptomycetaceae</taxon>
        <taxon>Streptacidiphilus</taxon>
    </lineage>
</organism>
<gene>
    <name evidence="1" type="ORF">SAMN05414137_114128</name>
</gene>
<dbReference type="STRING" id="235985.SAMN05414137_114128"/>
<evidence type="ECO:0000313" key="2">
    <source>
        <dbReference type="Proteomes" id="UP000183015"/>
    </source>
</evidence>
<dbReference type="eggNOG" id="COG0617">
    <property type="taxonomic scope" value="Bacteria"/>
</dbReference>
<keyword evidence="1" id="KW-0808">Transferase</keyword>
<accession>A0A1H7TQU3</accession>
<reference evidence="2" key="1">
    <citation type="submission" date="2016-10" db="EMBL/GenBank/DDBJ databases">
        <authorList>
            <person name="Varghese N."/>
        </authorList>
    </citation>
    <scope>NUCLEOTIDE SEQUENCE [LARGE SCALE GENOMIC DNA]</scope>
    <source>
        <strain evidence="2">DSM 45096 / BCRC 16803 / CGMCC 4.1857 / CIP 109030 / JCM 12277 / KCTC 19219 / NBRC 100920 / 33214</strain>
    </source>
</reference>
<dbReference type="Gene3D" id="3.30.460.40">
    <property type="match status" value="1"/>
</dbReference>
<dbReference type="EMBL" id="FOAZ01000014">
    <property type="protein sequence ID" value="SEL86726.1"/>
    <property type="molecule type" value="Genomic_DNA"/>
</dbReference>
<name>A0A1H7TQU3_STRJI</name>